<proteinExistence type="predicted"/>
<dbReference type="KEGG" id="rei:IE4771_CH04374"/>
<name>A0A060IBF2_RHIET</name>
<dbReference type="AlphaFoldDB" id="A0A060IBF2"/>
<dbReference type="InterPro" id="IPR050099">
    <property type="entry name" value="SIS_GmhA/DiaA_subfam"/>
</dbReference>
<sequence length="242" mass="25517">MTDITDAYFSNLIGRLETLKQVLAEPMVQAASVILDAARGDKRVYVFGTGHSHMLAEEVHYRAGGLAFTVPVLVGSAMLHEGAVISSVYERTQGLVRPMLERYGMQPGDVIIIASNSGVNAAPIEAADYAHEIGAKVIAITSIAYSAAIANGRRRLAEVADIVLDNGLPPGDAVLDLEGTGLRVGPVSTAVGVTVINAIFAEVASELSKSGDAPVYLSANMPGAAEINQKLVKKYRPRNPHL</sequence>
<organism evidence="2 3">
    <name type="scientific">Rhizobium etli bv. mimosae str. IE4771</name>
    <dbReference type="NCBI Taxonomy" id="1432050"/>
    <lineage>
        <taxon>Bacteria</taxon>
        <taxon>Pseudomonadati</taxon>
        <taxon>Pseudomonadota</taxon>
        <taxon>Alphaproteobacteria</taxon>
        <taxon>Hyphomicrobiales</taxon>
        <taxon>Rhizobiaceae</taxon>
        <taxon>Rhizobium/Agrobacterium group</taxon>
        <taxon>Rhizobium</taxon>
    </lineage>
</organism>
<dbReference type="HOGENOM" id="CLU_089975_0_0_5"/>
<dbReference type="PROSITE" id="PS51464">
    <property type="entry name" value="SIS"/>
    <property type="match status" value="1"/>
</dbReference>
<dbReference type="PANTHER" id="PTHR30390:SF7">
    <property type="entry name" value="PHOSPHOHEPTOSE ISOMERASE"/>
    <property type="match status" value="1"/>
</dbReference>
<dbReference type="CDD" id="cd05013">
    <property type="entry name" value="SIS_RpiR"/>
    <property type="match status" value="1"/>
</dbReference>
<dbReference type="Proteomes" id="UP000027180">
    <property type="component" value="Chromosome"/>
</dbReference>
<dbReference type="Pfam" id="PF13580">
    <property type="entry name" value="SIS_2"/>
    <property type="match status" value="1"/>
</dbReference>
<dbReference type="InterPro" id="IPR001347">
    <property type="entry name" value="SIS_dom"/>
</dbReference>
<evidence type="ECO:0000313" key="3">
    <source>
        <dbReference type="Proteomes" id="UP000027180"/>
    </source>
</evidence>
<accession>A0A060IBF2</accession>
<dbReference type="InterPro" id="IPR035472">
    <property type="entry name" value="RpiR-like_SIS"/>
</dbReference>
<dbReference type="InterPro" id="IPR046348">
    <property type="entry name" value="SIS_dom_sf"/>
</dbReference>
<dbReference type="GO" id="GO:0097367">
    <property type="term" value="F:carbohydrate derivative binding"/>
    <property type="evidence" value="ECO:0007669"/>
    <property type="project" value="InterPro"/>
</dbReference>
<protein>
    <submittedName>
        <fullName evidence="2">SIS/RpiR domain-containing protein</fullName>
    </submittedName>
</protein>
<reference evidence="2 3" key="1">
    <citation type="submission" date="2013-12" db="EMBL/GenBank/DDBJ databases">
        <title>Complete genome sequence of Rhizobium etli bv. mimosae IE4771.</title>
        <authorList>
            <person name="Bustos P."/>
            <person name="Santamaria R.I."/>
            <person name="Lozano L."/>
            <person name="Ormeno-Orrillo E."/>
            <person name="Rogel M.A."/>
            <person name="Romero D."/>
            <person name="Cevallos M.A."/>
            <person name="Martinez-Romero E."/>
            <person name="Gonzalez V."/>
        </authorList>
    </citation>
    <scope>NUCLEOTIDE SEQUENCE [LARGE SCALE GENOMIC DNA]</scope>
    <source>
        <strain evidence="2 3">IE4771</strain>
    </source>
</reference>
<dbReference type="Gene3D" id="3.40.50.10490">
    <property type="entry name" value="Glucose-6-phosphate isomerase like protein, domain 1"/>
    <property type="match status" value="1"/>
</dbReference>
<evidence type="ECO:0000313" key="2">
    <source>
        <dbReference type="EMBL" id="AIC29420.1"/>
    </source>
</evidence>
<gene>
    <name evidence="2" type="ORF">IE4771_CH04374</name>
</gene>
<evidence type="ECO:0000259" key="1">
    <source>
        <dbReference type="PROSITE" id="PS51464"/>
    </source>
</evidence>
<dbReference type="RefSeq" id="WP_038691979.1">
    <property type="nucleotide sequence ID" value="NZ_CP006986.1"/>
</dbReference>
<dbReference type="NCBIfam" id="NF002805">
    <property type="entry name" value="PRK02947.1"/>
    <property type="match status" value="1"/>
</dbReference>
<dbReference type="OrthoDB" id="9813831at2"/>
<dbReference type="SUPFAM" id="SSF53697">
    <property type="entry name" value="SIS domain"/>
    <property type="match status" value="1"/>
</dbReference>
<dbReference type="PANTHER" id="PTHR30390">
    <property type="entry name" value="SEDOHEPTULOSE 7-PHOSPHATE ISOMERASE / DNAA INITIATOR-ASSOCIATING FACTOR FOR REPLICATION INITIATION"/>
    <property type="match status" value="1"/>
</dbReference>
<dbReference type="EMBL" id="CP006986">
    <property type="protein sequence ID" value="AIC29420.1"/>
    <property type="molecule type" value="Genomic_DNA"/>
</dbReference>
<feature type="domain" description="SIS" evidence="1">
    <location>
        <begin position="30"/>
        <end position="209"/>
    </location>
</feature>
<dbReference type="GO" id="GO:1901135">
    <property type="term" value="P:carbohydrate derivative metabolic process"/>
    <property type="evidence" value="ECO:0007669"/>
    <property type="project" value="InterPro"/>
</dbReference>